<dbReference type="Pfam" id="PF13456">
    <property type="entry name" value="RVT_3"/>
    <property type="match status" value="1"/>
</dbReference>
<feature type="non-terminal residue" evidence="2">
    <location>
        <position position="96"/>
    </location>
</feature>
<dbReference type="AlphaFoldDB" id="A0A2P5DEN9"/>
<dbReference type="GO" id="GO:0004523">
    <property type="term" value="F:RNA-DNA hybrid ribonuclease activity"/>
    <property type="evidence" value="ECO:0007669"/>
    <property type="project" value="InterPro"/>
</dbReference>
<comment type="caution">
    <text evidence="2">The sequence shown here is derived from an EMBL/GenBank/DDBJ whole genome shotgun (WGS) entry which is preliminary data.</text>
</comment>
<evidence type="ECO:0000259" key="1">
    <source>
        <dbReference type="Pfam" id="PF13456"/>
    </source>
</evidence>
<evidence type="ECO:0000313" key="2">
    <source>
        <dbReference type="EMBL" id="PON71754.1"/>
    </source>
</evidence>
<dbReference type="InterPro" id="IPR002156">
    <property type="entry name" value="RNaseH_domain"/>
</dbReference>
<proteinExistence type="predicted"/>
<protein>
    <recommendedName>
        <fullName evidence="1">RNase H type-1 domain-containing protein</fullName>
    </recommendedName>
</protein>
<dbReference type="InParanoid" id="A0A2P5DEN9"/>
<dbReference type="EMBL" id="JXTC01000275">
    <property type="protein sequence ID" value="PON71754.1"/>
    <property type="molecule type" value="Genomic_DNA"/>
</dbReference>
<feature type="domain" description="RNase H type-1" evidence="1">
    <location>
        <begin position="7"/>
        <end position="93"/>
    </location>
</feature>
<dbReference type="GO" id="GO:0003676">
    <property type="term" value="F:nucleic acid binding"/>
    <property type="evidence" value="ECO:0007669"/>
    <property type="project" value="InterPro"/>
</dbReference>
<dbReference type="Proteomes" id="UP000237000">
    <property type="component" value="Unassembled WGS sequence"/>
</dbReference>
<sequence length="96" mass="10184">METLSCHTGIGAIIIDSNGAVCDALAARHQGQFGYSLETCLSILEGLKFSISKGLRISVVECTSSIAVNSIRNTFPLSTVSSFISDIRVMCNQLGN</sequence>
<organism evidence="2 3">
    <name type="scientific">Trema orientale</name>
    <name type="common">Charcoal tree</name>
    <name type="synonym">Celtis orientalis</name>
    <dbReference type="NCBI Taxonomy" id="63057"/>
    <lineage>
        <taxon>Eukaryota</taxon>
        <taxon>Viridiplantae</taxon>
        <taxon>Streptophyta</taxon>
        <taxon>Embryophyta</taxon>
        <taxon>Tracheophyta</taxon>
        <taxon>Spermatophyta</taxon>
        <taxon>Magnoliopsida</taxon>
        <taxon>eudicotyledons</taxon>
        <taxon>Gunneridae</taxon>
        <taxon>Pentapetalae</taxon>
        <taxon>rosids</taxon>
        <taxon>fabids</taxon>
        <taxon>Rosales</taxon>
        <taxon>Cannabaceae</taxon>
        <taxon>Trema</taxon>
    </lineage>
</organism>
<keyword evidence="3" id="KW-1185">Reference proteome</keyword>
<name>A0A2P5DEN9_TREOI</name>
<reference evidence="3" key="1">
    <citation type="submission" date="2016-06" db="EMBL/GenBank/DDBJ databases">
        <title>Parallel loss of symbiosis genes in relatives of nitrogen-fixing non-legume Parasponia.</title>
        <authorList>
            <person name="Van Velzen R."/>
            <person name="Holmer R."/>
            <person name="Bu F."/>
            <person name="Rutten L."/>
            <person name="Van Zeijl A."/>
            <person name="Liu W."/>
            <person name="Santuari L."/>
            <person name="Cao Q."/>
            <person name="Sharma T."/>
            <person name="Shen D."/>
            <person name="Roswanjaya Y."/>
            <person name="Wardhani T."/>
            <person name="Kalhor M.S."/>
            <person name="Jansen J."/>
            <person name="Van den Hoogen J."/>
            <person name="Gungor B."/>
            <person name="Hartog M."/>
            <person name="Hontelez J."/>
            <person name="Verver J."/>
            <person name="Yang W.-C."/>
            <person name="Schijlen E."/>
            <person name="Repin R."/>
            <person name="Schilthuizen M."/>
            <person name="Schranz E."/>
            <person name="Heidstra R."/>
            <person name="Miyata K."/>
            <person name="Fedorova E."/>
            <person name="Kohlen W."/>
            <person name="Bisseling T."/>
            <person name="Smit S."/>
            <person name="Geurts R."/>
        </authorList>
    </citation>
    <scope>NUCLEOTIDE SEQUENCE [LARGE SCALE GENOMIC DNA]</scope>
    <source>
        <strain evidence="3">cv. RG33-2</strain>
    </source>
</reference>
<accession>A0A2P5DEN9</accession>
<gene>
    <name evidence="2" type="ORF">TorRG33x02_253460</name>
</gene>
<evidence type="ECO:0000313" key="3">
    <source>
        <dbReference type="Proteomes" id="UP000237000"/>
    </source>
</evidence>